<keyword evidence="2" id="KW-0238">DNA-binding</keyword>
<keyword evidence="6" id="KW-1185">Reference proteome</keyword>
<dbReference type="InterPro" id="IPR036388">
    <property type="entry name" value="WH-like_DNA-bd_sf"/>
</dbReference>
<dbReference type="Gene3D" id="1.20.120.530">
    <property type="entry name" value="GntR ligand-binding domain-like"/>
    <property type="match status" value="1"/>
</dbReference>
<dbReference type="InterPro" id="IPR008920">
    <property type="entry name" value="TF_FadR/GntR_C"/>
</dbReference>
<dbReference type="InterPro" id="IPR011711">
    <property type="entry name" value="GntR_C"/>
</dbReference>
<dbReference type="Gene3D" id="1.10.10.10">
    <property type="entry name" value="Winged helix-like DNA-binding domain superfamily/Winged helix DNA-binding domain"/>
    <property type="match status" value="1"/>
</dbReference>
<dbReference type="SMART" id="SM00345">
    <property type="entry name" value="HTH_GNTR"/>
    <property type="match status" value="1"/>
</dbReference>
<dbReference type="PROSITE" id="PS50949">
    <property type="entry name" value="HTH_GNTR"/>
    <property type="match status" value="1"/>
</dbReference>
<dbReference type="InterPro" id="IPR000485">
    <property type="entry name" value="AsnC-type_HTH_dom"/>
</dbReference>
<evidence type="ECO:0000313" key="5">
    <source>
        <dbReference type="EMBL" id="GGA21943.1"/>
    </source>
</evidence>
<name>A0A8J2XLG2_9MICO</name>
<reference evidence="5" key="2">
    <citation type="submission" date="2020-09" db="EMBL/GenBank/DDBJ databases">
        <authorList>
            <person name="Sun Q."/>
            <person name="Zhou Y."/>
        </authorList>
    </citation>
    <scope>NUCLEOTIDE SEQUENCE</scope>
    <source>
        <strain evidence="5">CGMCC 1.12785</strain>
    </source>
</reference>
<keyword evidence="1" id="KW-0805">Transcription regulation</keyword>
<organism evidence="5 6">
    <name type="scientific">Sediminivirga luteola</name>
    <dbReference type="NCBI Taxonomy" id="1774748"/>
    <lineage>
        <taxon>Bacteria</taxon>
        <taxon>Bacillati</taxon>
        <taxon>Actinomycetota</taxon>
        <taxon>Actinomycetes</taxon>
        <taxon>Micrococcales</taxon>
        <taxon>Brevibacteriaceae</taxon>
        <taxon>Sediminivirga</taxon>
    </lineage>
</organism>
<dbReference type="SMART" id="SM00895">
    <property type="entry name" value="FCD"/>
    <property type="match status" value="1"/>
</dbReference>
<dbReference type="Pfam" id="PF07729">
    <property type="entry name" value="FCD"/>
    <property type="match status" value="1"/>
</dbReference>
<feature type="domain" description="HTH gntR-type" evidence="4">
    <location>
        <begin position="15"/>
        <end position="85"/>
    </location>
</feature>
<dbReference type="Pfam" id="PF00392">
    <property type="entry name" value="GntR"/>
    <property type="match status" value="1"/>
</dbReference>
<dbReference type="SUPFAM" id="SSF48008">
    <property type="entry name" value="GntR ligand-binding domain-like"/>
    <property type="match status" value="1"/>
</dbReference>
<dbReference type="InterPro" id="IPR000524">
    <property type="entry name" value="Tscrpt_reg_HTH_GntR"/>
</dbReference>
<evidence type="ECO:0000259" key="4">
    <source>
        <dbReference type="PROSITE" id="PS50949"/>
    </source>
</evidence>
<dbReference type="InterPro" id="IPR036390">
    <property type="entry name" value="WH_DNA-bd_sf"/>
</dbReference>
<comment type="caution">
    <text evidence="5">The sequence shown here is derived from an EMBL/GenBank/DDBJ whole genome shotgun (WGS) entry which is preliminary data.</text>
</comment>
<dbReference type="PROSITE" id="PS00519">
    <property type="entry name" value="HTH_ASNC_1"/>
    <property type="match status" value="1"/>
</dbReference>
<protein>
    <submittedName>
        <fullName evidence="5">GntR family transcriptional regulator</fullName>
    </submittedName>
</protein>
<keyword evidence="3" id="KW-0804">Transcription</keyword>
<sequence>MDPAPDEPRSRSSERFSAAHFGDRVLGDLVELVGTKQPGDRLPSERELAERLGVSRTALRDRIGRLESLGILERREREGTIYTGLQPERMGEVLILGLISSEIHVESLVSVRHALERQAAILASTQPMDGGLAVMREAVTRMHETDDGTELYRADNDFHRGLFLASNSSALIFFSRVLRVPLTGTLRHLTLAAERDTLRIIHSDLLHAVEAGDPGRTGAAVDAHFDWLDELFEKESRQR</sequence>
<dbReference type="PANTHER" id="PTHR43537">
    <property type="entry name" value="TRANSCRIPTIONAL REGULATOR, GNTR FAMILY"/>
    <property type="match status" value="1"/>
</dbReference>
<dbReference type="Proteomes" id="UP000616114">
    <property type="component" value="Unassembled WGS sequence"/>
</dbReference>
<dbReference type="SUPFAM" id="SSF46785">
    <property type="entry name" value="Winged helix' DNA-binding domain"/>
    <property type="match status" value="1"/>
</dbReference>
<evidence type="ECO:0000256" key="3">
    <source>
        <dbReference type="ARBA" id="ARBA00023163"/>
    </source>
</evidence>
<proteinExistence type="predicted"/>
<evidence type="ECO:0000313" key="6">
    <source>
        <dbReference type="Proteomes" id="UP000616114"/>
    </source>
</evidence>
<dbReference type="GO" id="GO:0003700">
    <property type="term" value="F:DNA-binding transcription factor activity"/>
    <property type="evidence" value="ECO:0007669"/>
    <property type="project" value="InterPro"/>
</dbReference>
<reference evidence="5" key="1">
    <citation type="journal article" date="2014" name="Int. J. Syst. Evol. Microbiol.">
        <title>Complete genome sequence of Corynebacterium casei LMG S-19264T (=DSM 44701T), isolated from a smear-ripened cheese.</title>
        <authorList>
            <consortium name="US DOE Joint Genome Institute (JGI-PGF)"/>
            <person name="Walter F."/>
            <person name="Albersmeier A."/>
            <person name="Kalinowski J."/>
            <person name="Ruckert C."/>
        </authorList>
    </citation>
    <scope>NUCLEOTIDE SEQUENCE</scope>
    <source>
        <strain evidence="5">CGMCC 1.12785</strain>
    </source>
</reference>
<dbReference type="InterPro" id="IPR019885">
    <property type="entry name" value="Tscrpt_reg_HTH_AsnC-type_CS"/>
</dbReference>
<evidence type="ECO:0000256" key="1">
    <source>
        <dbReference type="ARBA" id="ARBA00023015"/>
    </source>
</evidence>
<dbReference type="PRINTS" id="PR00033">
    <property type="entry name" value="HTHASNC"/>
</dbReference>
<dbReference type="PANTHER" id="PTHR43537:SF44">
    <property type="entry name" value="GNTR FAMILY REGULATORY PROTEIN"/>
    <property type="match status" value="1"/>
</dbReference>
<dbReference type="RefSeq" id="WP_188551344.1">
    <property type="nucleotide sequence ID" value="NZ_BMFY01000012.1"/>
</dbReference>
<dbReference type="GO" id="GO:0043565">
    <property type="term" value="F:sequence-specific DNA binding"/>
    <property type="evidence" value="ECO:0007669"/>
    <property type="project" value="InterPro"/>
</dbReference>
<accession>A0A8J2XLG2</accession>
<dbReference type="CDD" id="cd07377">
    <property type="entry name" value="WHTH_GntR"/>
    <property type="match status" value="1"/>
</dbReference>
<gene>
    <name evidence="5" type="ORF">GCM10011333_26210</name>
</gene>
<dbReference type="EMBL" id="BMFY01000012">
    <property type="protein sequence ID" value="GGA21943.1"/>
    <property type="molecule type" value="Genomic_DNA"/>
</dbReference>
<dbReference type="AlphaFoldDB" id="A0A8J2XLG2"/>
<evidence type="ECO:0000256" key="2">
    <source>
        <dbReference type="ARBA" id="ARBA00023125"/>
    </source>
</evidence>
<dbReference type="PRINTS" id="PR00035">
    <property type="entry name" value="HTHGNTR"/>
</dbReference>